<dbReference type="Proteomes" id="UP000035860">
    <property type="component" value="Unassembled WGS sequence"/>
</dbReference>
<dbReference type="Pfam" id="PF18319">
    <property type="entry name" value="Zn_ribbon_PriA"/>
    <property type="match status" value="1"/>
</dbReference>
<evidence type="ECO:0000256" key="5">
    <source>
        <dbReference type="ARBA" id="ARBA00022801"/>
    </source>
</evidence>
<accession>A0A066UPU3</accession>
<dbReference type="EC" id="5.6.2.4" evidence="12"/>
<dbReference type="InterPro" id="IPR040498">
    <property type="entry name" value="PriA_CRR"/>
</dbReference>
<feature type="binding site" evidence="12">
    <location>
        <position position="488"/>
    </location>
    <ligand>
        <name>Zn(2+)</name>
        <dbReference type="ChEBI" id="CHEBI:29105"/>
        <label>2</label>
    </ligand>
</feature>
<feature type="binding site" evidence="12">
    <location>
        <position position="501"/>
    </location>
    <ligand>
        <name>Zn(2+)</name>
        <dbReference type="ChEBI" id="CHEBI:29105"/>
        <label>1</label>
    </ligand>
</feature>
<evidence type="ECO:0000259" key="13">
    <source>
        <dbReference type="PROSITE" id="PS51192"/>
    </source>
</evidence>
<dbReference type="Pfam" id="PF18074">
    <property type="entry name" value="PriA_C"/>
    <property type="match status" value="1"/>
</dbReference>
<organism evidence="15 16">
    <name type="scientific">Moraxella bovoculi 237</name>
    <dbReference type="NCBI Taxonomy" id="743974"/>
    <lineage>
        <taxon>Bacteria</taxon>
        <taxon>Pseudomonadati</taxon>
        <taxon>Pseudomonadota</taxon>
        <taxon>Gammaproteobacteria</taxon>
        <taxon>Moraxellales</taxon>
        <taxon>Moraxellaceae</taxon>
        <taxon>Moraxella</taxon>
    </lineage>
</organism>
<keyword evidence="3 12" id="KW-0479">Metal-binding</keyword>
<dbReference type="PROSITE" id="PS51192">
    <property type="entry name" value="HELICASE_ATP_BIND_1"/>
    <property type="match status" value="1"/>
</dbReference>
<evidence type="ECO:0000256" key="10">
    <source>
        <dbReference type="ARBA" id="ARBA00023235"/>
    </source>
</evidence>
<keyword evidence="4 12" id="KW-0547">Nucleotide-binding</keyword>
<dbReference type="GO" id="GO:0016887">
    <property type="term" value="F:ATP hydrolysis activity"/>
    <property type="evidence" value="ECO:0007669"/>
    <property type="project" value="RHEA"/>
</dbReference>
<keyword evidence="10 12" id="KW-0413">Isomerase</keyword>
<dbReference type="GO" id="GO:0006302">
    <property type="term" value="P:double-strand break repair"/>
    <property type="evidence" value="ECO:0007669"/>
    <property type="project" value="InterPro"/>
</dbReference>
<dbReference type="SMART" id="SM00487">
    <property type="entry name" value="DEXDc"/>
    <property type="match status" value="1"/>
</dbReference>
<comment type="catalytic activity">
    <reaction evidence="11 12">
        <text>ATP + H2O = ADP + phosphate + H(+)</text>
        <dbReference type="Rhea" id="RHEA:13065"/>
        <dbReference type="ChEBI" id="CHEBI:15377"/>
        <dbReference type="ChEBI" id="CHEBI:15378"/>
        <dbReference type="ChEBI" id="CHEBI:30616"/>
        <dbReference type="ChEBI" id="CHEBI:43474"/>
        <dbReference type="ChEBI" id="CHEBI:456216"/>
        <dbReference type="EC" id="5.6.2.4"/>
    </reaction>
</comment>
<dbReference type="SUPFAM" id="SSF52540">
    <property type="entry name" value="P-loop containing nucleoside triphosphate hydrolases"/>
    <property type="match status" value="2"/>
</dbReference>
<feature type="binding site" evidence="12">
    <location>
        <position position="460"/>
    </location>
    <ligand>
        <name>Zn(2+)</name>
        <dbReference type="ChEBI" id="CHEBI:29105"/>
        <label>1</label>
    </ligand>
</feature>
<evidence type="ECO:0000313" key="16">
    <source>
        <dbReference type="Proteomes" id="UP000035860"/>
    </source>
</evidence>
<feature type="domain" description="Helicase ATP-binding" evidence="13">
    <location>
        <begin position="225"/>
        <end position="391"/>
    </location>
</feature>
<reference evidence="15 16" key="1">
    <citation type="journal article" date="2014" name="Genome Announc.">
        <title>Draft Genome Sequence of Moraxella bovoculi Strain 237T (ATCC BAA-1259T) Isolated from a Calf with Infectious Bovine Keratoconjunctivitis.</title>
        <authorList>
            <person name="Calcutt M.J."/>
            <person name="Foecking M.F."/>
            <person name="Martin N.T."/>
            <person name="Mhlanga-Mutangadura T."/>
            <person name="Reilly T.J."/>
        </authorList>
    </citation>
    <scope>NUCLEOTIDE SEQUENCE [LARGE SCALE GENOMIC DNA]</scope>
    <source>
        <strain evidence="15 16">237</strain>
    </source>
</reference>
<dbReference type="InterPro" id="IPR001650">
    <property type="entry name" value="Helicase_C-like"/>
</dbReference>
<dbReference type="Gene3D" id="3.40.1440.60">
    <property type="entry name" value="PriA, 3(prime) DNA-binding domain"/>
    <property type="match status" value="1"/>
</dbReference>
<evidence type="ECO:0000256" key="11">
    <source>
        <dbReference type="ARBA" id="ARBA00048988"/>
    </source>
</evidence>
<name>A0A066UPU3_9GAMM</name>
<dbReference type="NCBIfam" id="NF004067">
    <property type="entry name" value="PRK05580.1-4"/>
    <property type="match status" value="1"/>
</dbReference>
<keyword evidence="2 12" id="KW-0235">DNA replication</keyword>
<feature type="binding site" evidence="12">
    <location>
        <position position="472"/>
    </location>
    <ligand>
        <name>Zn(2+)</name>
        <dbReference type="ChEBI" id="CHEBI:29105"/>
        <label>2</label>
    </ligand>
</feature>
<feature type="domain" description="Helicase C-terminal" evidence="14">
    <location>
        <begin position="496"/>
        <end position="660"/>
    </location>
</feature>
<keyword evidence="16" id="KW-1185">Reference proteome</keyword>
<dbReference type="GO" id="GO:0008270">
    <property type="term" value="F:zinc ion binding"/>
    <property type="evidence" value="ECO:0007669"/>
    <property type="project" value="UniProtKB-UniRule"/>
</dbReference>
<dbReference type="InterPro" id="IPR014001">
    <property type="entry name" value="Helicase_ATP-bd"/>
</dbReference>
<dbReference type="OrthoDB" id="9759544at2"/>
<dbReference type="InterPro" id="IPR042115">
    <property type="entry name" value="PriA_3primeBD_sf"/>
</dbReference>
<comment type="function">
    <text evidence="12">Initiates the restart of stalled replication forks, which reloads the replicative helicase on sites other than the origin of replication. Recognizes and binds to abandoned replication forks and remodels them to uncover a helicase loading site. Promotes assembly of the primosome at these replication forks.</text>
</comment>
<feature type="binding site" evidence="12">
    <location>
        <position position="491"/>
    </location>
    <ligand>
        <name>Zn(2+)</name>
        <dbReference type="ChEBI" id="CHEBI:29105"/>
        <label>2</label>
    </ligand>
</feature>
<dbReference type="eggNOG" id="COG1198">
    <property type="taxonomic scope" value="Bacteria"/>
</dbReference>
<dbReference type="Pfam" id="PF00271">
    <property type="entry name" value="Helicase_C"/>
    <property type="match status" value="1"/>
</dbReference>
<feature type="binding site" evidence="12">
    <location>
        <position position="504"/>
    </location>
    <ligand>
        <name>Zn(2+)</name>
        <dbReference type="ChEBI" id="CHEBI:29105"/>
        <label>1</label>
    </ligand>
</feature>
<dbReference type="GO" id="GO:0003677">
    <property type="term" value="F:DNA binding"/>
    <property type="evidence" value="ECO:0007669"/>
    <property type="project" value="UniProtKB-UniRule"/>
</dbReference>
<comment type="caution">
    <text evidence="15">The sequence shown here is derived from an EMBL/GenBank/DDBJ whole genome shotgun (WGS) entry which is preliminary data.</text>
</comment>
<keyword evidence="5 12" id="KW-0378">Hydrolase</keyword>
<feature type="binding site" evidence="12">
    <location>
        <position position="463"/>
    </location>
    <ligand>
        <name>Zn(2+)</name>
        <dbReference type="ChEBI" id="CHEBI:29105"/>
        <label>1</label>
    </ligand>
</feature>
<keyword evidence="8 12" id="KW-0067">ATP-binding</keyword>
<comment type="similarity">
    <text evidence="12">Belongs to the helicase family. PriA subfamily.</text>
</comment>
<evidence type="ECO:0000256" key="2">
    <source>
        <dbReference type="ARBA" id="ARBA00022705"/>
    </source>
</evidence>
<evidence type="ECO:0000259" key="14">
    <source>
        <dbReference type="PROSITE" id="PS51194"/>
    </source>
</evidence>
<dbReference type="AlphaFoldDB" id="A0A066UPU3"/>
<comment type="catalytic activity">
    <reaction evidence="12">
        <text>Couples ATP hydrolysis with the unwinding of duplex DNA by translocating in the 3'-5' direction.</text>
        <dbReference type="EC" id="5.6.2.4"/>
    </reaction>
</comment>
<sequence>MHHTLVRIALSTPLYRLFDYLCPNEHLIDGNLPSIGSRVRVPFGRQDLVGIVIAHIDPSDTDVPHHKLKAIYECLDDHAILDDTLLDLANWLSTYYHYPLGDTLSVMLPSLINQGKSLTQKLTFWQLADSAMDDDFVTANISKTAKKQWHIFNTIKDSAPSINEAELLQLGATKAQLNTLKDKGLIRSFILTRDETPLPKAPALLGEPLTLNAKQQLAFDGIRSAIDDGVYQGVLLNGITGSGKTEVYLHAMWYAIQLGKQVLILVPEIGLTPQTKARFSSRFDAQICVLHSGMNDDERLEGWQDCNSGRAQIIIGTRSSILYPFANLGLIIIDEAHDGSYKQQDHLRYHASDVALWRGFHHKIPTILGTATPSLEQLKLSKDGKLTEYKLPTRAGAATEVVMRLVDIRLGTRSIVQTDGTPQETLLPDDSILHIRRCLELGEQVLIFLNRRGYAPILMCDACGWQADCPHCDAHLTVHKHPFNHLKCHHCGHQTHEPQTCPNCNSRNLQTLGLGTSKLSEQLHALFSNPQTNHQTYPIWQIDRDTMRKKGAWEAMYQQILTGEPAILVGTQMIAKGHHFPNVTLVVVIDADLGFLSPDFRSPEHTAQRIIQVAGRAGRAHKPGNVIIQTRQPDNILLLTLIKHGYLAFADTLLKERQLLGLPPYSHAALIRVESHDQTRARDAISQIARELPDTPNLAKSGAIDAPMSKKNNRHHTQLLLLAKDRKTLHGVLSEHWQRLLNLPSVKGVKATLDIDPMGW</sequence>
<gene>
    <name evidence="12" type="primary">priA</name>
    <name evidence="15" type="ORF">MBO_00050</name>
</gene>
<dbReference type="EMBL" id="AOMT01000001">
    <property type="protein sequence ID" value="KDN26154.1"/>
    <property type="molecule type" value="Genomic_DNA"/>
</dbReference>
<dbReference type="GO" id="GO:0006269">
    <property type="term" value="P:DNA replication, synthesis of primer"/>
    <property type="evidence" value="ECO:0007669"/>
    <property type="project" value="UniProtKB-KW"/>
</dbReference>
<dbReference type="Pfam" id="PF17764">
    <property type="entry name" value="PriA_3primeBD"/>
    <property type="match status" value="1"/>
</dbReference>
<dbReference type="RefSeq" id="WP_036361698.1">
    <property type="nucleotide sequence ID" value="NZ_AOMT01000001.1"/>
</dbReference>
<feature type="binding site" evidence="12">
    <location>
        <position position="469"/>
    </location>
    <ligand>
        <name>Zn(2+)</name>
        <dbReference type="ChEBI" id="CHEBI:29105"/>
        <label>2</label>
    </ligand>
</feature>
<dbReference type="GO" id="GO:0043138">
    <property type="term" value="F:3'-5' DNA helicase activity"/>
    <property type="evidence" value="ECO:0007669"/>
    <property type="project" value="UniProtKB-EC"/>
</dbReference>
<evidence type="ECO:0000256" key="12">
    <source>
        <dbReference type="HAMAP-Rule" id="MF_00983"/>
    </source>
</evidence>
<dbReference type="InterPro" id="IPR041236">
    <property type="entry name" value="PriA_C"/>
</dbReference>
<dbReference type="InterPro" id="IPR027417">
    <property type="entry name" value="P-loop_NTPase"/>
</dbReference>
<evidence type="ECO:0000256" key="7">
    <source>
        <dbReference type="ARBA" id="ARBA00022833"/>
    </source>
</evidence>
<dbReference type="NCBIfam" id="TIGR00595">
    <property type="entry name" value="priA"/>
    <property type="match status" value="1"/>
</dbReference>
<keyword evidence="6 12" id="KW-0347">Helicase</keyword>
<protein>
    <recommendedName>
        <fullName evidence="12">Replication restart protein PriA</fullName>
    </recommendedName>
    <alternativeName>
        <fullName evidence="12">ATP-dependent DNA helicase PriA</fullName>
        <ecNumber evidence="12">5.6.2.4</ecNumber>
    </alternativeName>
    <alternativeName>
        <fullName evidence="12">DNA 3'-5' helicase PriA</fullName>
    </alternativeName>
</protein>
<dbReference type="FunFam" id="3.40.1440.60:FF:000001">
    <property type="entry name" value="Primosomal protein N"/>
    <property type="match status" value="1"/>
</dbReference>
<dbReference type="GO" id="GO:1990077">
    <property type="term" value="C:primosome complex"/>
    <property type="evidence" value="ECO:0007669"/>
    <property type="project" value="UniProtKB-UniRule"/>
</dbReference>
<comment type="cofactor">
    <cofactor evidence="12">
        <name>Zn(2+)</name>
        <dbReference type="ChEBI" id="CHEBI:29105"/>
    </cofactor>
    <text evidence="12">Binds 2 zinc ions per subunit.</text>
</comment>
<dbReference type="GO" id="GO:0006310">
    <property type="term" value="P:DNA recombination"/>
    <property type="evidence" value="ECO:0007669"/>
    <property type="project" value="InterPro"/>
</dbReference>
<keyword evidence="9 12" id="KW-0238">DNA-binding</keyword>
<evidence type="ECO:0000256" key="6">
    <source>
        <dbReference type="ARBA" id="ARBA00022806"/>
    </source>
</evidence>
<dbReference type="CDD" id="cd17929">
    <property type="entry name" value="DEXHc_priA"/>
    <property type="match status" value="1"/>
</dbReference>
<dbReference type="HAMAP" id="MF_00983">
    <property type="entry name" value="PriA"/>
    <property type="match status" value="1"/>
</dbReference>
<dbReference type="GO" id="GO:0006270">
    <property type="term" value="P:DNA replication initiation"/>
    <property type="evidence" value="ECO:0007669"/>
    <property type="project" value="TreeGrafter"/>
</dbReference>
<evidence type="ECO:0000256" key="4">
    <source>
        <dbReference type="ARBA" id="ARBA00022741"/>
    </source>
</evidence>
<evidence type="ECO:0000313" key="15">
    <source>
        <dbReference type="EMBL" id="KDN26154.1"/>
    </source>
</evidence>
<dbReference type="SMART" id="SM00490">
    <property type="entry name" value="HELICc"/>
    <property type="match status" value="1"/>
</dbReference>
<dbReference type="GO" id="GO:0005524">
    <property type="term" value="F:ATP binding"/>
    <property type="evidence" value="ECO:0007669"/>
    <property type="project" value="UniProtKB-UniRule"/>
</dbReference>
<dbReference type="Gene3D" id="3.40.50.300">
    <property type="entry name" value="P-loop containing nucleotide triphosphate hydrolases"/>
    <property type="match status" value="2"/>
</dbReference>
<comment type="subunit">
    <text evidence="12">Component of the replication restart primosome.</text>
</comment>
<proteinExistence type="inferred from homology"/>
<dbReference type="PANTHER" id="PTHR30580:SF0">
    <property type="entry name" value="PRIMOSOMAL PROTEIN N"/>
    <property type="match status" value="1"/>
</dbReference>
<evidence type="ECO:0000256" key="1">
    <source>
        <dbReference type="ARBA" id="ARBA00022515"/>
    </source>
</evidence>
<dbReference type="PANTHER" id="PTHR30580">
    <property type="entry name" value="PRIMOSOMAL PROTEIN N"/>
    <property type="match status" value="1"/>
</dbReference>
<dbReference type="InterPro" id="IPR041222">
    <property type="entry name" value="PriA_3primeBD"/>
</dbReference>
<evidence type="ECO:0000256" key="9">
    <source>
        <dbReference type="ARBA" id="ARBA00023125"/>
    </source>
</evidence>
<dbReference type="FunFam" id="3.40.50.300:FF:000489">
    <property type="entry name" value="Primosome assembly protein PriA"/>
    <property type="match status" value="1"/>
</dbReference>
<keyword evidence="1 12" id="KW-0639">Primosome</keyword>
<keyword evidence="7 12" id="KW-0862">Zinc</keyword>
<dbReference type="PROSITE" id="PS51194">
    <property type="entry name" value="HELICASE_CTER"/>
    <property type="match status" value="1"/>
</dbReference>
<dbReference type="InterPro" id="IPR005259">
    <property type="entry name" value="PriA"/>
</dbReference>
<dbReference type="InterPro" id="IPR011545">
    <property type="entry name" value="DEAD/DEAH_box_helicase_dom"/>
</dbReference>
<dbReference type="Pfam" id="PF00270">
    <property type="entry name" value="DEAD"/>
    <property type="match status" value="1"/>
</dbReference>
<evidence type="ECO:0000256" key="8">
    <source>
        <dbReference type="ARBA" id="ARBA00022840"/>
    </source>
</evidence>
<evidence type="ECO:0000256" key="3">
    <source>
        <dbReference type="ARBA" id="ARBA00022723"/>
    </source>
</evidence>